<proteinExistence type="predicted"/>
<dbReference type="InterPro" id="IPR011337">
    <property type="entry name" value="DNA_rep_MutH/RE_typeII_Sau3AI"/>
</dbReference>
<dbReference type="SUPFAM" id="SSF52980">
    <property type="entry name" value="Restriction endonuclease-like"/>
    <property type="match status" value="2"/>
</dbReference>
<dbReference type="InterPro" id="IPR037057">
    <property type="entry name" value="DNA_rep_MutH/T2_RE_sf"/>
</dbReference>
<keyword evidence="1" id="KW-0540">Nuclease</keyword>
<evidence type="ECO:0000313" key="6">
    <source>
        <dbReference type="EMBL" id="QOL32296.1"/>
    </source>
</evidence>
<keyword evidence="2 5" id="KW-0255">Endonuclease</keyword>
<dbReference type="RefSeq" id="WP_094635774.1">
    <property type="nucleotide sequence ID" value="NZ_CP062938.1"/>
</dbReference>
<dbReference type="CDD" id="cd22355">
    <property type="entry name" value="Sau3AI_C"/>
    <property type="match status" value="1"/>
</dbReference>
<feature type="domain" description="DNA mismatch repair MutH/Type II restriction enzyme Sau3AI" evidence="4">
    <location>
        <begin position="177"/>
        <end position="276"/>
    </location>
</feature>
<keyword evidence="3" id="KW-0378">Hydrolase</keyword>
<dbReference type="NCBIfam" id="NF040973">
    <property type="entry name" value="restrict_Sau3AI"/>
    <property type="match status" value="1"/>
</dbReference>
<dbReference type="Gene3D" id="3.40.600.10">
    <property type="entry name" value="DNA mismatch repair MutH/Restriction endonuclease, type II"/>
    <property type="match status" value="2"/>
</dbReference>
<dbReference type="Proteomes" id="UP000593943">
    <property type="component" value="Chromosome"/>
</dbReference>
<evidence type="ECO:0000313" key="8">
    <source>
        <dbReference type="Proteomes" id="UP000593943"/>
    </source>
</evidence>
<dbReference type="AlphaFoldDB" id="A0A261GFJ9"/>
<dbReference type="REBASE" id="449059">
    <property type="entry name" value="Beu216ORF7380P"/>
</dbReference>
<dbReference type="KEGG" id="beu:BE0216_07375"/>
<dbReference type="REBASE" id="384650">
    <property type="entry name" value="Beu100216ORF2P"/>
</dbReference>
<name>A0A261GFJ9_9BIFI</name>
<evidence type="ECO:0000313" key="5">
    <source>
        <dbReference type="EMBL" id="OZG69586.1"/>
    </source>
</evidence>
<dbReference type="GO" id="GO:0003677">
    <property type="term" value="F:DNA binding"/>
    <property type="evidence" value="ECO:0007669"/>
    <property type="project" value="InterPro"/>
</dbReference>
<gene>
    <name evidence="6" type="ORF">BE0216_07375</name>
    <name evidence="5" type="ORF">BEUL_0003</name>
</gene>
<reference evidence="5 7" key="1">
    <citation type="journal article" date="2017" name="BMC Genomics">
        <title>Comparative genomic and phylogenomic analyses of the Bifidobacteriaceae family.</title>
        <authorList>
            <person name="Lugli G.A."/>
            <person name="Milani C."/>
            <person name="Turroni F."/>
            <person name="Duranti S."/>
            <person name="Mancabelli L."/>
            <person name="Mangifesta M."/>
            <person name="Ferrario C."/>
            <person name="Modesto M."/>
            <person name="Mattarelli P."/>
            <person name="Jiri K."/>
            <person name="van Sinderen D."/>
            <person name="Ventura M."/>
        </authorList>
    </citation>
    <scope>NUCLEOTIDE SEQUENCE [LARGE SCALE GENOMIC DNA]</scope>
    <source>
        <strain evidence="5 7">DSM 100216</strain>
    </source>
</reference>
<evidence type="ECO:0000256" key="2">
    <source>
        <dbReference type="ARBA" id="ARBA00022759"/>
    </source>
</evidence>
<evidence type="ECO:0000256" key="1">
    <source>
        <dbReference type="ARBA" id="ARBA00022722"/>
    </source>
</evidence>
<dbReference type="CDD" id="cd22356">
    <property type="entry name" value="Sau3AI_N-like"/>
    <property type="match status" value="1"/>
</dbReference>
<evidence type="ECO:0000256" key="3">
    <source>
        <dbReference type="ARBA" id="ARBA00022801"/>
    </source>
</evidence>
<dbReference type="GO" id="GO:0004519">
    <property type="term" value="F:endonuclease activity"/>
    <property type="evidence" value="ECO:0007669"/>
    <property type="project" value="UniProtKB-KW"/>
</dbReference>
<dbReference type="Proteomes" id="UP000216057">
    <property type="component" value="Unassembled WGS sequence"/>
</dbReference>
<keyword evidence="8" id="KW-1185">Reference proteome</keyword>
<dbReference type="OrthoDB" id="3188707at2"/>
<dbReference type="GO" id="GO:0016787">
    <property type="term" value="F:hydrolase activity"/>
    <property type="evidence" value="ECO:0007669"/>
    <property type="project" value="UniProtKB-KW"/>
</dbReference>
<evidence type="ECO:0000259" key="4">
    <source>
        <dbReference type="SMART" id="SM00927"/>
    </source>
</evidence>
<dbReference type="Gene3D" id="3.90.79.10">
    <property type="entry name" value="Nucleoside Triphosphate Pyrophosphohydrolase"/>
    <property type="match status" value="1"/>
</dbReference>
<sequence length="661" mass="76331">MIRIVKAICMGEDGTFLCLNPKRNGQICAFPGTERRDDESDYDALERLLTGFFDKELAVGSKLCRTECRHDGQKYVIDSFLCYPDKHGETLQDGRALAWLNTSEMAQYQGDPHDQKAIDKVTFPTFGKSIYKTKKAVHNHALDAVGMRLGEIDADNTKNPNNKGYPGNVVEQVWFEHPADNISAPDFPEAGVELKVTPIDYKQAEDHMEYKAGERLVLNIINYRDEHNVSFEESSFWNKNRFLEVIHYLRRNITQKGLEEDRRKYQIKYANLFALDDLDEPDFPEEGLVQFSDTHMARIRQDWNTIHTLIAENRAHELTESLTTTLGTCTKGTSDYRYTTQANGAHAKSRAFCFKQGFMTTILQEYILKKEQSQSLIRDAGMLSNRSVEDIILDYFRPYEHQTMQRIAEHFDLVWQSNKAPKNLAYMLVRRMLNLNGADIGSGSDDDYTNLNAEELGNGQVRVKTITLFHGKPQENFKVQAIPSFKELAAEDWEDSRLYEHLESQRFLLLVFDNENADKDDKNPMGMRFLGAKFWSVPAADLDGDIKSVWEEDVNKIRNGVELEYRGKRVHNNFVKASSGRILHLRPDAGKSQYCAPYRTTEMKDGKTKHVTMNNARQLPVPAKWTNRPLDKLHLYADDYMTKQAWWLNMDYMFQQIQELL</sequence>
<dbReference type="EMBL" id="MWWZ01000001">
    <property type="protein sequence ID" value="OZG69586.1"/>
    <property type="molecule type" value="Genomic_DNA"/>
</dbReference>
<dbReference type="SMART" id="SM00927">
    <property type="entry name" value="MutH"/>
    <property type="match status" value="1"/>
</dbReference>
<dbReference type="InterPro" id="IPR011335">
    <property type="entry name" value="Restrct_endonuc-II-like"/>
</dbReference>
<organism evidence="5 7">
    <name type="scientific">Bifidobacterium eulemuris</name>
    <dbReference type="NCBI Taxonomy" id="1765219"/>
    <lineage>
        <taxon>Bacteria</taxon>
        <taxon>Bacillati</taxon>
        <taxon>Actinomycetota</taxon>
        <taxon>Actinomycetes</taxon>
        <taxon>Bifidobacteriales</taxon>
        <taxon>Bifidobacteriaceae</taxon>
        <taxon>Bifidobacterium</taxon>
    </lineage>
</organism>
<reference evidence="6 8" key="2">
    <citation type="submission" date="2020-10" db="EMBL/GenBank/DDBJ databases">
        <title>Genome sequencing of Bifidobacterium eulemuris_DSMZ_100216.</title>
        <authorList>
            <person name="Kim J."/>
        </authorList>
    </citation>
    <scope>NUCLEOTIDE SEQUENCE [LARGE SCALE GENOMIC DNA]</scope>
    <source>
        <strain evidence="6 8">DSM 100216</strain>
    </source>
</reference>
<evidence type="ECO:0000313" key="7">
    <source>
        <dbReference type="Proteomes" id="UP000216057"/>
    </source>
</evidence>
<dbReference type="EMBL" id="CP062938">
    <property type="protein sequence ID" value="QOL32296.1"/>
    <property type="molecule type" value="Genomic_DNA"/>
</dbReference>
<protein>
    <submittedName>
        <fullName evidence="5 6">Restriction endonuclease</fullName>
    </submittedName>
</protein>
<dbReference type="Pfam" id="PF02976">
    <property type="entry name" value="MutH"/>
    <property type="match status" value="1"/>
</dbReference>
<accession>A0A261GFJ9</accession>